<name>A0AAE3D062_9HYPH</name>
<keyword evidence="5" id="KW-1185">Reference proteome</keyword>
<keyword evidence="2" id="KW-0732">Signal</keyword>
<dbReference type="RefSeq" id="WP_220227111.1">
    <property type="nucleotide sequence ID" value="NZ_JAICBX010000001.1"/>
</dbReference>
<evidence type="ECO:0000313" key="5">
    <source>
        <dbReference type="Proteomes" id="UP001196509"/>
    </source>
</evidence>
<gene>
    <name evidence="4" type="ORF">K1W69_04425</name>
</gene>
<evidence type="ECO:0000256" key="2">
    <source>
        <dbReference type="SAM" id="SignalP"/>
    </source>
</evidence>
<evidence type="ECO:0000313" key="4">
    <source>
        <dbReference type="EMBL" id="MBW8636426.1"/>
    </source>
</evidence>
<comment type="caution">
    <text evidence="4">The sequence shown here is derived from an EMBL/GenBank/DDBJ whole genome shotgun (WGS) entry which is preliminary data.</text>
</comment>
<protein>
    <submittedName>
        <fullName evidence="4">DUF2059 domain-containing protein</fullName>
    </submittedName>
</protein>
<evidence type="ECO:0000259" key="3">
    <source>
        <dbReference type="Pfam" id="PF09832"/>
    </source>
</evidence>
<feature type="domain" description="DUF2059" evidence="3">
    <location>
        <begin position="95"/>
        <end position="152"/>
    </location>
</feature>
<dbReference type="Pfam" id="PF09832">
    <property type="entry name" value="DUF2059"/>
    <property type="match status" value="1"/>
</dbReference>
<proteinExistence type="predicted"/>
<dbReference type="InterPro" id="IPR018637">
    <property type="entry name" value="DUF2059"/>
</dbReference>
<dbReference type="EMBL" id="JAICBX010000001">
    <property type="protein sequence ID" value="MBW8636426.1"/>
    <property type="molecule type" value="Genomic_DNA"/>
</dbReference>
<accession>A0AAE3D062</accession>
<feature type="signal peptide" evidence="2">
    <location>
        <begin position="1"/>
        <end position="28"/>
    </location>
</feature>
<sequence>MNTATGIRQLKFALCGAMALGLAAPAFAQEPSAEHIAAAREAIRALGATQQFDAILPNAAQGLKASLIQTAPNMQDIIAATVDETAISMVGRRADLEREAASIYAKNFSIEDLNAITQFYQSPAGEQLLETGPLVTRELLRAAEVWSNGISRDLTIQTEETLRARLGEAPSAQTPETDGESDGN</sequence>
<reference evidence="4" key="1">
    <citation type="submission" date="2021-08" db="EMBL/GenBank/DDBJ databases">
        <title>Hoeflea bacterium WL0058 sp. nov., isolated from the sediment.</title>
        <authorList>
            <person name="Wang L."/>
            <person name="Zhang D."/>
        </authorList>
    </citation>
    <scope>NUCLEOTIDE SEQUENCE</scope>
    <source>
        <strain evidence="4">WL0058</strain>
    </source>
</reference>
<dbReference type="AlphaFoldDB" id="A0AAE3D062"/>
<dbReference type="Proteomes" id="UP001196509">
    <property type="component" value="Unassembled WGS sequence"/>
</dbReference>
<feature type="chain" id="PRO_5041937967" evidence="2">
    <location>
        <begin position="29"/>
        <end position="184"/>
    </location>
</feature>
<organism evidence="4 5">
    <name type="scientific">Flavimaribacter sediminis</name>
    <dbReference type="NCBI Taxonomy" id="2865987"/>
    <lineage>
        <taxon>Bacteria</taxon>
        <taxon>Pseudomonadati</taxon>
        <taxon>Pseudomonadota</taxon>
        <taxon>Alphaproteobacteria</taxon>
        <taxon>Hyphomicrobiales</taxon>
        <taxon>Rhizobiaceae</taxon>
        <taxon>Flavimaribacter</taxon>
    </lineage>
</organism>
<evidence type="ECO:0000256" key="1">
    <source>
        <dbReference type="SAM" id="MobiDB-lite"/>
    </source>
</evidence>
<feature type="region of interest" description="Disordered" evidence="1">
    <location>
        <begin position="163"/>
        <end position="184"/>
    </location>
</feature>